<accession>A0A316ED60</accession>
<gene>
    <name evidence="2" type="ORF">LV89_00396</name>
</gene>
<name>A0A316ED60_9BACT</name>
<dbReference type="Pfam" id="PF13568">
    <property type="entry name" value="OMP_b-brl_2"/>
    <property type="match status" value="1"/>
</dbReference>
<dbReference type="Proteomes" id="UP000245489">
    <property type="component" value="Unassembled WGS sequence"/>
</dbReference>
<feature type="domain" description="Outer membrane protein beta-barrel" evidence="1">
    <location>
        <begin position="63"/>
        <end position="228"/>
    </location>
</feature>
<dbReference type="InterPro" id="IPR025665">
    <property type="entry name" value="Beta-barrel_OMP_2"/>
</dbReference>
<evidence type="ECO:0000313" key="2">
    <source>
        <dbReference type="EMBL" id="PWK28843.1"/>
    </source>
</evidence>
<reference evidence="2 3" key="1">
    <citation type="submission" date="2018-05" db="EMBL/GenBank/DDBJ databases">
        <title>Genomic Encyclopedia of Archaeal and Bacterial Type Strains, Phase II (KMG-II): from individual species to whole genera.</title>
        <authorList>
            <person name="Goeker M."/>
        </authorList>
    </citation>
    <scope>NUCLEOTIDE SEQUENCE [LARGE SCALE GENOMIC DNA]</scope>
    <source>
        <strain evidence="2 3">DSM 22214</strain>
    </source>
</reference>
<organism evidence="2 3">
    <name type="scientific">Arcicella aurantiaca</name>
    <dbReference type="NCBI Taxonomy" id="591202"/>
    <lineage>
        <taxon>Bacteria</taxon>
        <taxon>Pseudomonadati</taxon>
        <taxon>Bacteroidota</taxon>
        <taxon>Cytophagia</taxon>
        <taxon>Cytophagales</taxon>
        <taxon>Flectobacillaceae</taxon>
        <taxon>Arcicella</taxon>
    </lineage>
</organism>
<dbReference type="EMBL" id="QGGO01000002">
    <property type="protein sequence ID" value="PWK28843.1"/>
    <property type="molecule type" value="Genomic_DNA"/>
</dbReference>
<evidence type="ECO:0000259" key="1">
    <source>
        <dbReference type="Pfam" id="PF13568"/>
    </source>
</evidence>
<dbReference type="OrthoDB" id="978236at2"/>
<comment type="caution">
    <text evidence="2">The sequence shown here is derived from an EMBL/GenBank/DDBJ whole genome shotgun (WGS) entry which is preliminary data.</text>
</comment>
<sequence>MKNNVLIGLFILLVSFQGFSQRYNSDANYGGGFFSRFYKLKMGFRFSPGIMINYVEASKAFKGFESNGANVRLSLGPIADFYITDKYAFSTGLWYTVKSVNYSMHGSFYDNELFKTTPLTADEIRGTEANFNLQYLQLPLTMKIFSDNILDDTPVYLQFGGTVDVKIAEKPLDKTRNPLFQYQERLASSQSIFAFGDVGLLLGIGGEKSISRGGDAFFFGIQYQRGLVEINRSRTFGDLVTKNGAFYLDFGVKF</sequence>
<protein>
    <recommendedName>
        <fullName evidence="1">Outer membrane protein beta-barrel domain-containing protein</fullName>
    </recommendedName>
</protein>
<keyword evidence="3" id="KW-1185">Reference proteome</keyword>
<dbReference type="AlphaFoldDB" id="A0A316ED60"/>
<dbReference type="RefSeq" id="WP_109741185.1">
    <property type="nucleotide sequence ID" value="NZ_QGGO01000002.1"/>
</dbReference>
<evidence type="ECO:0000313" key="3">
    <source>
        <dbReference type="Proteomes" id="UP000245489"/>
    </source>
</evidence>
<proteinExistence type="predicted"/>